<evidence type="ECO:0000313" key="1">
    <source>
        <dbReference type="EMBL" id="EZA46342.1"/>
    </source>
</evidence>
<keyword evidence="2" id="KW-1185">Reference proteome</keyword>
<reference evidence="1 2" key="1">
    <citation type="journal article" date="2014" name="Curr. Biol.">
        <title>The genome of the clonal raider ant Cerapachys biroi.</title>
        <authorList>
            <person name="Oxley P.R."/>
            <person name="Ji L."/>
            <person name="Fetter-Pruneda I."/>
            <person name="McKenzie S.K."/>
            <person name="Li C."/>
            <person name="Hu H."/>
            <person name="Zhang G."/>
            <person name="Kronauer D.J."/>
        </authorList>
    </citation>
    <scope>NUCLEOTIDE SEQUENCE [LARGE SCALE GENOMIC DNA]</scope>
</reference>
<evidence type="ECO:0000313" key="2">
    <source>
        <dbReference type="Proteomes" id="UP000053097"/>
    </source>
</evidence>
<dbReference type="AlphaFoldDB" id="A0A026VRJ0"/>
<protein>
    <submittedName>
        <fullName evidence="1">Uncharacterized protein</fullName>
    </submittedName>
</protein>
<name>A0A026VRJ0_OOCBI</name>
<accession>A0A026VRJ0</accession>
<sequence>MSAISDEKLYMLFAFSKLAIILDLGWKVFPLWKFIQLGAFGLAFVPIDAVPF</sequence>
<proteinExistence type="predicted"/>
<dbReference type="EMBL" id="KK111585">
    <property type="protein sequence ID" value="EZA46342.1"/>
    <property type="molecule type" value="Genomic_DNA"/>
</dbReference>
<gene>
    <name evidence="1" type="ORF">X777_00258</name>
</gene>
<dbReference type="Proteomes" id="UP000053097">
    <property type="component" value="Unassembled WGS sequence"/>
</dbReference>
<organism evidence="1 2">
    <name type="scientific">Ooceraea biroi</name>
    <name type="common">Clonal raider ant</name>
    <name type="synonym">Cerapachys biroi</name>
    <dbReference type="NCBI Taxonomy" id="2015173"/>
    <lineage>
        <taxon>Eukaryota</taxon>
        <taxon>Metazoa</taxon>
        <taxon>Ecdysozoa</taxon>
        <taxon>Arthropoda</taxon>
        <taxon>Hexapoda</taxon>
        <taxon>Insecta</taxon>
        <taxon>Pterygota</taxon>
        <taxon>Neoptera</taxon>
        <taxon>Endopterygota</taxon>
        <taxon>Hymenoptera</taxon>
        <taxon>Apocrita</taxon>
        <taxon>Aculeata</taxon>
        <taxon>Formicoidea</taxon>
        <taxon>Formicidae</taxon>
        <taxon>Dorylinae</taxon>
        <taxon>Ooceraea</taxon>
    </lineage>
</organism>